<gene>
    <name evidence="1" type="ORF">ACFORG_02415</name>
</gene>
<dbReference type="Pfam" id="PF08734">
    <property type="entry name" value="GYD"/>
    <property type="match status" value="1"/>
</dbReference>
<accession>A0ABV7TCV1</accession>
<proteinExistence type="predicted"/>
<comment type="caution">
    <text evidence="1">The sequence shown here is derived from an EMBL/GenBank/DDBJ whole genome shotgun (WGS) entry which is preliminary data.</text>
</comment>
<reference evidence="2" key="1">
    <citation type="journal article" date="2019" name="Int. J. Syst. Evol. Microbiol.">
        <title>The Global Catalogue of Microorganisms (GCM) 10K type strain sequencing project: providing services to taxonomists for standard genome sequencing and annotation.</title>
        <authorList>
            <consortium name="The Broad Institute Genomics Platform"/>
            <consortium name="The Broad Institute Genome Sequencing Center for Infectious Disease"/>
            <person name="Wu L."/>
            <person name="Ma J."/>
        </authorList>
    </citation>
    <scope>NUCLEOTIDE SEQUENCE [LARGE SCALE GENOMIC DNA]</scope>
    <source>
        <strain evidence="2">KCTC 42911</strain>
    </source>
</reference>
<organism evidence="1 2">
    <name type="scientific">Lutimaribacter marinistellae</name>
    <dbReference type="NCBI Taxonomy" id="1820329"/>
    <lineage>
        <taxon>Bacteria</taxon>
        <taxon>Pseudomonadati</taxon>
        <taxon>Pseudomonadota</taxon>
        <taxon>Alphaproteobacteria</taxon>
        <taxon>Rhodobacterales</taxon>
        <taxon>Roseobacteraceae</taxon>
        <taxon>Lutimaribacter</taxon>
    </lineage>
</organism>
<evidence type="ECO:0000313" key="2">
    <source>
        <dbReference type="Proteomes" id="UP001595629"/>
    </source>
</evidence>
<protein>
    <submittedName>
        <fullName evidence="1">GYD domain-containing protein</fullName>
    </submittedName>
</protein>
<evidence type="ECO:0000313" key="1">
    <source>
        <dbReference type="EMBL" id="MFC3612602.1"/>
    </source>
</evidence>
<keyword evidence="2" id="KW-1185">Reference proteome</keyword>
<name>A0ABV7TCV1_9RHOB</name>
<dbReference type="RefSeq" id="WP_386733777.1">
    <property type="nucleotide sequence ID" value="NZ_JBHRXI010000001.1"/>
</dbReference>
<dbReference type="EMBL" id="JBHRXI010000001">
    <property type="protein sequence ID" value="MFC3612602.1"/>
    <property type="molecule type" value="Genomic_DNA"/>
</dbReference>
<dbReference type="Proteomes" id="UP001595629">
    <property type="component" value="Unassembled WGS sequence"/>
</dbReference>
<dbReference type="InterPro" id="IPR014845">
    <property type="entry name" value="GYD/TTHA1554"/>
</dbReference>
<sequence>MALYMWMARYTPAAAKAIVEGDSNREEMARQTVEAAGGKLLGFYGLIGQDYHVALIADMPGVGEYVGVVVTASMGGAIESFKTIPMYDMDEMDTVRKTHQALKAVYSPPS</sequence>